<dbReference type="GO" id="GO:0005739">
    <property type="term" value="C:mitochondrion"/>
    <property type="evidence" value="ECO:0007669"/>
    <property type="project" value="TreeGrafter"/>
</dbReference>
<dbReference type="Gene3D" id="3.40.50.720">
    <property type="entry name" value="NAD(P)-binding Rossmann-like Domain"/>
    <property type="match status" value="1"/>
</dbReference>
<dbReference type="GO" id="GO:0004473">
    <property type="term" value="F:malate dehydrogenase (decarboxylating) (NADP+) activity"/>
    <property type="evidence" value="ECO:0007669"/>
    <property type="project" value="TreeGrafter"/>
</dbReference>
<name>A0AAN8IA10_TRICO</name>
<evidence type="ECO:0000256" key="1">
    <source>
        <dbReference type="ARBA" id="ARBA00001936"/>
    </source>
</evidence>
<evidence type="ECO:0000259" key="5">
    <source>
        <dbReference type="Pfam" id="PF00390"/>
    </source>
</evidence>
<dbReference type="PROSITE" id="PS00331">
    <property type="entry name" value="MALIC_ENZYMES"/>
    <property type="match status" value="1"/>
</dbReference>
<feature type="domain" description="Malic enzyme NAD-binding" evidence="6">
    <location>
        <begin position="70"/>
        <end position="104"/>
    </location>
</feature>
<feature type="domain" description="Malic enzyme N-terminal" evidence="5">
    <location>
        <begin position="1"/>
        <end position="60"/>
    </location>
</feature>
<dbReference type="InterPro" id="IPR046346">
    <property type="entry name" value="Aminoacid_DH-like_N_sf"/>
</dbReference>
<reference evidence="7 8" key="1">
    <citation type="submission" date="2019-10" db="EMBL/GenBank/DDBJ databases">
        <title>Assembly and Annotation for the nematode Trichostrongylus colubriformis.</title>
        <authorList>
            <person name="Martin J."/>
        </authorList>
    </citation>
    <scope>NUCLEOTIDE SEQUENCE [LARGE SCALE GENOMIC DNA]</scope>
    <source>
        <strain evidence="7">G859</strain>
        <tissue evidence="7">Whole worm</tissue>
    </source>
</reference>
<comment type="caution">
    <text evidence="7">The sequence shown here is derived from an EMBL/GenBank/DDBJ whole genome shotgun (WGS) entry which is preliminary data.</text>
</comment>
<sequence>KLLDDPLYIGLRRNRVRGPEYTRLLDNFMKAVTKKFGRDTLIQFEDFAFQNAYTLLDRYKNEYCTFNDDIQGTAAIVVAGLIATTRVTKVKLSQSKIVFLGAGAV</sequence>
<dbReference type="PANTHER" id="PTHR23406">
    <property type="entry name" value="MALIC ENZYME-RELATED"/>
    <property type="match status" value="1"/>
</dbReference>
<keyword evidence="4" id="KW-0560">Oxidoreductase</keyword>
<dbReference type="InterPro" id="IPR037062">
    <property type="entry name" value="Malic_N_dom_sf"/>
</dbReference>
<dbReference type="GO" id="GO:0046872">
    <property type="term" value="F:metal ion binding"/>
    <property type="evidence" value="ECO:0007669"/>
    <property type="project" value="UniProtKB-KW"/>
</dbReference>
<proteinExistence type="inferred from homology"/>
<comment type="similarity">
    <text evidence="2 4">Belongs to the malic enzymes family.</text>
</comment>
<dbReference type="AlphaFoldDB" id="A0AAN8IA10"/>
<dbReference type="InterPro" id="IPR015884">
    <property type="entry name" value="Malic_enzyme_CS"/>
</dbReference>
<dbReference type="PANTHER" id="PTHR23406:SF90">
    <property type="entry name" value="MALIC ENZYME-RELATED"/>
    <property type="match status" value="1"/>
</dbReference>
<keyword evidence="3 4" id="KW-0479">Metal-binding</keyword>
<organism evidence="7 8">
    <name type="scientific">Trichostrongylus colubriformis</name>
    <name type="common">Black scour worm</name>
    <dbReference type="NCBI Taxonomy" id="6319"/>
    <lineage>
        <taxon>Eukaryota</taxon>
        <taxon>Metazoa</taxon>
        <taxon>Ecdysozoa</taxon>
        <taxon>Nematoda</taxon>
        <taxon>Chromadorea</taxon>
        <taxon>Rhabditida</taxon>
        <taxon>Rhabditina</taxon>
        <taxon>Rhabditomorpha</taxon>
        <taxon>Strongyloidea</taxon>
        <taxon>Trichostrongylidae</taxon>
        <taxon>Trichostrongylus</taxon>
    </lineage>
</organism>
<dbReference type="InterPro" id="IPR001891">
    <property type="entry name" value="Malic_OxRdtase"/>
</dbReference>
<dbReference type="SUPFAM" id="SSF51735">
    <property type="entry name" value="NAD(P)-binding Rossmann-fold domains"/>
    <property type="match status" value="1"/>
</dbReference>
<dbReference type="Pfam" id="PF00390">
    <property type="entry name" value="malic"/>
    <property type="match status" value="1"/>
</dbReference>
<evidence type="ECO:0000256" key="4">
    <source>
        <dbReference type="RuleBase" id="RU003426"/>
    </source>
</evidence>
<dbReference type="InterPro" id="IPR036291">
    <property type="entry name" value="NAD(P)-bd_dom_sf"/>
</dbReference>
<dbReference type="SUPFAM" id="SSF53223">
    <property type="entry name" value="Aminoacid dehydrogenase-like, N-terminal domain"/>
    <property type="match status" value="1"/>
</dbReference>
<dbReference type="GO" id="GO:0051287">
    <property type="term" value="F:NAD binding"/>
    <property type="evidence" value="ECO:0007669"/>
    <property type="project" value="InterPro"/>
</dbReference>
<dbReference type="Gene3D" id="3.40.50.10380">
    <property type="entry name" value="Malic enzyme, N-terminal domain"/>
    <property type="match status" value="1"/>
</dbReference>
<feature type="non-terminal residue" evidence="7">
    <location>
        <position position="105"/>
    </location>
</feature>
<evidence type="ECO:0000256" key="3">
    <source>
        <dbReference type="ARBA" id="ARBA00022723"/>
    </source>
</evidence>
<dbReference type="PRINTS" id="PR00072">
    <property type="entry name" value="MALOXRDTASE"/>
</dbReference>
<comment type="cofactor">
    <cofactor evidence="1">
        <name>Mn(2+)</name>
        <dbReference type="ChEBI" id="CHEBI:29035"/>
    </cofactor>
</comment>
<evidence type="ECO:0000256" key="2">
    <source>
        <dbReference type="ARBA" id="ARBA00008785"/>
    </source>
</evidence>
<dbReference type="InterPro" id="IPR012301">
    <property type="entry name" value="Malic_N_dom"/>
</dbReference>
<gene>
    <name evidence="7" type="ORF">GCK32_019344</name>
</gene>
<dbReference type="Proteomes" id="UP001331761">
    <property type="component" value="Unassembled WGS sequence"/>
</dbReference>
<evidence type="ECO:0000313" key="8">
    <source>
        <dbReference type="Proteomes" id="UP001331761"/>
    </source>
</evidence>
<dbReference type="Pfam" id="PF03949">
    <property type="entry name" value="Malic_M"/>
    <property type="match status" value="1"/>
</dbReference>
<accession>A0AAN8IA10</accession>
<evidence type="ECO:0000313" key="7">
    <source>
        <dbReference type="EMBL" id="KAK5964831.1"/>
    </source>
</evidence>
<keyword evidence="8" id="KW-1185">Reference proteome</keyword>
<evidence type="ECO:0000259" key="6">
    <source>
        <dbReference type="Pfam" id="PF03949"/>
    </source>
</evidence>
<protein>
    <recommendedName>
        <fullName evidence="4">Malic enzyme</fullName>
    </recommendedName>
</protein>
<feature type="non-terminal residue" evidence="7">
    <location>
        <position position="1"/>
    </location>
</feature>
<dbReference type="EMBL" id="WIXE01025301">
    <property type="protein sequence ID" value="KAK5964831.1"/>
    <property type="molecule type" value="Genomic_DNA"/>
</dbReference>
<dbReference type="InterPro" id="IPR012302">
    <property type="entry name" value="Malic_NAD-bd"/>
</dbReference>
<dbReference type="GO" id="GO:0006108">
    <property type="term" value="P:malate metabolic process"/>
    <property type="evidence" value="ECO:0007669"/>
    <property type="project" value="TreeGrafter"/>
</dbReference>